<evidence type="ECO:0000313" key="3">
    <source>
        <dbReference type="EMBL" id="UNI13283.1"/>
    </source>
</evidence>
<dbReference type="InterPro" id="IPR050300">
    <property type="entry name" value="GDXG_lipolytic_enzyme"/>
</dbReference>
<keyword evidence="4" id="KW-1185">Reference proteome</keyword>
<dbReference type="Pfam" id="PF07859">
    <property type="entry name" value="Abhydrolase_3"/>
    <property type="match status" value="1"/>
</dbReference>
<keyword evidence="1" id="KW-0378">Hydrolase</keyword>
<protein>
    <recommendedName>
        <fullName evidence="2">Alpha/beta hydrolase fold-3 domain-containing protein</fullName>
    </recommendedName>
</protein>
<sequence length="308" mass="34460">MMASPYGLWGYLRLKAIASLLRLLTYVFTRSHFRPSSTCKRKEVRIPSREKGRFIKAWIYHPPGYVDGGEPSGVVVNWHGGGYIIPNLGMDHAFCERVARDTNLQVLDADYQKGPERPFPGAVEDAEDVLRWVESQKRVFDIDRVALSGFSSGGNLALVAASDLRRQFKNINIRAVYAFYPGVDLSITAEERLVPEPIEPLPAWFQRFLADAYVPRVQDRTSPRVSPTFAEASSFPERTMLFVCSGDVLAPETEAFGRKLEQAGCGVEVVKLEGVGHGFDKTIKPRLHNPEKTELAYSKVIKSLKATI</sequence>
<proteinExistence type="predicted"/>
<dbReference type="GO" id="GO:0016787">
    <property type="term" value="F:hydrolase activity"/>
    <property type="evidence" value="ECO:0007669"/>
    <property type="project" value="UniProtKB-KW"/>
</dbReference>
<evidence type="ECO:0000313" key="4">
    <source>
        <dbReference type="Proteomes" id="UP000829364"/>
    </source>
</evidence>
<dbReference type="RefSeq" id="XP_047836764.1">
    <property type="nucleotide sequence ID" value="XM_047980807.1"/>
</dbReference>
<dbReference type="EMBL" id="CP086354">
    <property type="protein sequence ID" value="UNI13283.1"/>
    <property type="molecule type" value="Genomic_DNA"/>
</dbReference>
<dbReference type="AlphaFoldDB" id="A0A9Q8Q3Z5"/>
<feature type="domain" description="Alpha/beta hydrolase fold-3" evidence="2">
    <location>
        <begin position="75"/>
        <end position="279"/>
    </location>
</feature>
<dbReference type="Gene3D" id="3.40.50.1820">
    <property type="entry name" value="alpha/beta hydrolase"/>
    <property type="match status" value="1"/>
</dbReference>
<dbReference type="InterPro" id="IPR013094">
    <property type="entry name" value="AB_hydrolase_3"/>
</dbReference>
<name>A0A9Q8Q3Z5_9HYPO</name>
<gene>
    <name evidence="3" type="ORF">JDV02_000040</name>
</gene>
<reference evidence="3" key="1">
    <citation type="submission" date="2021-11" db="EMBL/GenBank/DDBJ databases">
        <title>Purpureocillium_takamizusanense_genome.</title>
        <authorList>
            <person name="Nguyen N.-H."/>
        </authorList>
    </citation>
    <scope>NUCLEOTIDE SEQUENCE</scope>
    <source>
        <strain evidence="3">PT3</strain>
    </source>
</reference>
<dbReference type="SUPFAM" id="SSF53474">
    <property type="entry name" value="alpha/beta-Hydrolases"/>
    <property type="match status" value="1"/>
</dbReference>
<evidence type="ECO:0000256" key="1">
    <source>
        <dbReference type="ARBA" id="ARBA00022801"/>
    </source>
</evidence>
<accession>A0A9Q8Q3Z5</accession>
<dbReference type="GeneID" id="72062007"/>
<organism evidence="3 4">
    <name type="scientific">Purpureocillium takamizusanense</name>
    <dbReference type="NCBI Taxonomy" id="2060973"/>
    <lineage>
        <taxon>Eukaryota</taxon>
        <taxon>Fungi</taxon>
        <taxon>Dikarya</taxon>
        <taxon>Ascomycota</taxon>
        <taxon>Pezizomycotina</taxon>
        <taxon>Sordariomycetes</taxon>
        <taxon>Hypocreomycetidae</taxon>
        <taxon>Hypocreales</taxon>
        <taxon>Ophiocordycipitaceae</taxon>
        <taxon>Purpureocillium</taxon>
    </lineage>
</organism>
<dbReference type="KEGG" id="ptkz:JDV02_000040"/>
<dbReference type="InterPro" id="IPR029058">
    <property type="entry name" value="AB_hydrolase_fold"/>
</dbReference>
<dbReference type="OrthoDB" id="19653at2759"/>
<dbReference type="PANTHER" id="PTHR48081:SF8">
    <property type="entry name" value="ALPHA_BETA HYDROLASE FOLD-3 DOMAIN-CONTAINING PROTEIN-RELATED"/>
    <property type="match status" value="1"/>
</dbReference>
<evidence type="ECO:0000259" key="2">
    <source>
        <dbReference type="Pfam" id="PF07859"/>
    </source>
</evidence>
<dbReference type="PANTHER" id="PTHR48081">
    <property type="entry name" value="AB HYDROLASE SUPERFAMILY PROTEIN C4A8.06C"/>
    <property type="match status" value="1"/>
</dbReference>
<dbReference type="Proteomes" id="UP000829364">
    <property type="component" value="Chromosome 1"/>
</dbReference>